<evidence type="ECO:0000256" key="4">
    <source>
        <dbReference type="ARBA" id="ARBA00022989"/>
    </source>
</evidence>
<evidence type="ECO:0000313" key="8">
    <source>
        <dbReference type="Proteomes" id="UP001324634"/>
    </source>
</evidence>
<proteinExistence type="inferred from homology"/>
<evidence type="ECO:0000256" key="1">
    <source>
        <dbReference type="ARBA" id="ARBA00004141"/>
    </source>
</evidence>
<comment type="similarity">
    <text evidence="2 6">Belongs to the BI1 family.</text>
</comment>
<feature type="transmembrane region" description="Helical" evidence="6">
    <location>
        <begin position="211"/>
        <end position="230"/>
    </location>
</feature>
<keyword evidence="8" id="KW-1185">Reference proteome</keyword>
<accession>A0AAX4HUP5</accession>
<dbReference type="CDD" id="cd10432">
    <property type="entry name" value="BI-1-like_bacterial"/>
    <property type="match status" value="1"/>
</dbReference>
<dbReference type="EMBL" id="CP139487">
    <property type="protein sequence ID" value="WPU67019.1"/>
    <property type="molecule type" value="Genomic_DNA"/>
</dbReference>
<evidence type="ECO:0000256" key="3">
    <source>
        <dbReference type="ARBA" id="ARBA00022692"/>
    </source>
</evidence>
<evidence type="ECO:0000313" key="7">
    <source>
        <dbReference type="EMBL" id="WPU67019.1"/>
    </source>
</evidence>
<organism evidence="7 8">
    <name type="scientific">Peredibacter starrii</name>
    <dbReference type="NCBI Taxonomy" id="28202"/>
    <lineage>
        <taxon>Bacteria</taxon>
        <taxon>Pseudomonadati</taxon>
        <taxon>Bdellovibrionota</taxon>
        <taxon>Bacteriovoracia</taxon>
        <taxon>Bacteriovoracales</taxon>
        <taxon>Bacteriovoracaceae</taxon>
        <taxon>Peredibacter</taxon>
    </lineage>
</organism>
<dbReference type="PANTHER" id="PTHR23291">
    <property type="entry name" value="BAX INHIBITOR-RELATED"/>
    <property type="match status" value="1"/>
</dbReference>
<feature type="transmembrane region" description="Helical" evidence="6">
    <location>
        <begin position="117"/>
        <end position="135"/>
    </location>
</feature>
<dbReference type="KEGG" id="psti:SOO65_09670"/>
<feature type="transmembrane region" description="Helical" evidence="6">
    <location>
        <begin position="174"/>
        <end position="191"/>
    </location>
</feature>
<feature type="transmembrane region" description="Helical" evidence="6">
    <location>
        <begin position="141"/>
        <end position="162"/>
    </location>
</feature>
<reference evidence="7 8" key="1">
    <citation type="submission" date="2023-11" db="EMBL/GenBank/DDBJ databases">
        <title>Peredibacter starrii A3.12.</title>
        <authorList>
            <person name="Mitchell R.J."/>
        </authorList>
    </citation>
    <scope>NUCLEOTIDE SEQUENCE [LARGE SCALE GENOMIC DNA]</scope>
    <source>
        <strain evidence="7 8">A3.12</strain>
    </source>
</reference>
<dbReference type="GO" id="GO:0005886">
    <property type="term" value="C:plasma membrane"/>
    <property type="evidence" value="ECO:0007669"/>
    <property type="project" value="TreeGrafter"/>
</dbReference>
<dbReference type="Pfam" id="PF01027">
    <property type="entry name" value="Bax1-I"/>
    <property type="match status" value="1"/>
</dbReference>
<keyword evidence="4 6" id="KW-1133">Transmembrane helix</keyword>
<dbReference type="AlphaFoldDB" id="A0AAX4HUP5"/>
<evidence type="ECO:0000256" key="5">
    <source>
        <dbReference type="ARBA" id="ARBA00023136"/>
    </source>
</evidence>
<gene>
    <name evidence="7" type="ORF">SOO65_09670</name>
</gene>
<dbReference type="InterPro" id="IPR006214">
    <property type="entry name" value="Bax_inhibitor_1-related"/>
</dbReference>
<dbReference type="RefSeq" id="WP_321399796.1">
    <property type="nucleotide sequence ID" value="NZ_CP139487.1"/>
</dbReference>
<feature type="transmembrane region" description="Helical" evidence="6">
    <location>
        <begin position="26"/>
        <end position="47"/>
    </location>
</feature>
<keyword evidence="3 6" id="KW-0812">Transmembrane</keyword>
<name>A0AAX4HUP5_9BACT</name>
<comment type="subcellular location">
    <subcellularLocation>
        <location evidence="1">Membrane</location>
        <topology evidence="1">Multi-pass membrane protein</topology>
    </subcellularLocation>
</comment>
<feature type="transmembrane region" description="Helical" evidence="6">
    <location>
        <begin position="91"/>
        <end position="110"/>
    </location>
</feature>
<evidence type="ECO:0000256" key="6">
    <source>
        <dbReference type="RuleBase" id="RU004379"/>
    </source>
</evidence>
<keyword evidence="5 6" id="KW-0472">Membrane</keyword>
<feature type="transmembrane region" description="Helical" evidence="6">
    <location>
        <begin position="59"/>
        <end position="79"/>
    </location>
</feature>
<dbReference type="Proteomes" id="UP001324634">
    <property type="component" value="Chromosome"/>
</dbReference>
<sequence>MEPTFSRDVYSSPTRQLAVSQYMSKVYLWMTMGILLTGFVAYGVSTSEEILTMILTNKILFYGLIIAEFALVIFLSAGINKMNSLTATAMFLLYAAINGATLSIFSLIYTSESIQSAFFTTTVAFAGLSAFGFVTKRDLGPVGSFCTMGLFGLVGFGLLSIFFPSMMGTTASKIYGLVGIIVFAGLTAYDTQAIKNMAPSARDSEQFQKGAVLGALKLYLDFINLFLFILRMSGDRRR</sequence>
<evidence type="ECO:0000256" key="2">
    <source>
        <dbReference type="ARBA" id="ARBA00010350"/>
    </source>
</evidence>
<protein>
    <submittedName>
        <fullName evidence="7">Bax inhibitor-1/YccA family protein</fullName>
    </submittedName>
</protein>
<dbReference type="PANTHER" id="PTHR23291:SF50">
    <property type="entry name" value="PROTEIN LIFEGUARD 4"/>
    <property type="match status" value="1"/>
</dbReference>